<dbReference type="OrthoDB" id="5343383at2759"/>
<dbReference type="Proteomes" id="UP000070700">
    <property type="component" value="Unassembled WGS sequence"/>
</dbReference>
<proteinExistence type="predicted"/>
<dbReference type="EMBL" id="KQ947436">
    <property type="protein sequence ID" value="KUJ08210.1"/>
    <property type="molecule type" value="Genomic_DNA"/>
</dbReference>
<accession>A0A132B726</accession>
<keyword evidence="2" id="KW-1185">Reference proteome</keyword>
<protein>
    <submittedName>
        <fullName evidence="1">Uncharacterized protein</fullName>
    </submittedName>
</protein>
<name>A0A132B726_MOLSC</name>
<dbReference type="AlphaFoldDB" id="A0A132B726"/>
<evidence type="ECO:0000313" key="2">
    <source>
        <dbReference type="Proteomes" id="UP000070700"/>
    </source>
</evidence>
<organism evidence="1 2">
    <name type="scientific">Mollisia scopiformis</name>
    <name type="common">Conifer needle endophyte fungus</name>
    <name type="synonym">Phialocephala scopiformis</name>
    <dbReference type="NCBI Taxonomy" id="149040"/>
    <lineage>
        <taxon>Eukaryota</taxon>
        <taxon>Fungi</taxon>
        <taxon>Dikarya</taxon>
        <taxon>Ascomycota</taxon>
        <taxon>Pezizomycotina</taxon>
        <taxon>Leotiomycetes</taxon>
        <taxon>Helotiales</taxon>
        <taxon>Mollisiaceae</taxon>
        <taxon>Mollisia</taxon>
    </lineage>
</organism>
<dbReference type="KEGG" id="psco:LY89DRAFT_725139"/>
<gene>
    <name evidence="1" type="ORF">LY89DRAFT_725139</name>
</gene>
<dbReference type="InParanoid" id="A0A132B726"/>
<reference evidence="1 2" key="1">
    <citation type="submission" date="2015-10" db="EMBL/GenBank/DDBJ databases">
        <title>Full genome of DAOMC 229536 Phialocephala scopiformis, a fungal endophyte of spruce producing the potent anti-insectan compound rugulosin.</title>
        <authorList>
            <consortium name="DOE Joint Genome Institute"/>
            <person name="Walker A.K."/>
            <person name="Frasz S.L."/>
            <person name="Seifert K.A."/>
            <person name="Miller J.D."/>
            <person name="Mondo S.J."/>
            <person name="Labutti K."/>
            <person name="Lipzen A."/>
            <person name="Dockter R."/>
            <person name="Kennedy M."/>
            <person name="Grigoriev I.V."/>
            <person name="Spatafora J.W."/>
        </authorList>
    </citation>
    <scope>NUCLEOTIDE SEQUENCE [LARGE SCALE GENOMIC DNA]</scope>
    <source>
        <strain evidence="1 2">CBS 120377</strain>
    </source>
</reference>
<dbReference type="RefSeq" id="XP_018062565.1">
    <property type="nucleotide sequence ID" value="XM_018218955.1"/>
</dbReference>
<evidence type="ECO:0000313" key="1">
    <source>
        <dbReference type="EMBL" id="KUJ08210.1"/>
    </source>
</evidence>
<sequence>MTQGYYSRDAAVTAIRSFYQFFATLPSLAPEYIWEPPSGGWPEVNGTTLSRLSRNRDVVDLLRHIPYINDTQIAFHTTVIDYTADVKWSFDRSGAQGNVLPCGAGVLPEHVAVLTDGGKYGSWLLLDTQEGTITDFKSMETPESIFPPPGHPEHWRAYRTLPIRDFFESWKEKYRSLAWVVMPDEDDGVLCNQEPSSNEIREIYRAHGWPSFFRREDCKEALLKWRYKKLCAESGTRRRHQKH</sequence>
<dbReference type="GeneID" id="28828681"/>